<name>A0A699X0D3_TANCI</name>
<accession>A0A699X0D3</accession>
<sequence>IQEDEEQSEEQSKAGKLSLQEEDEDDEVVPGAFQHDASIHVEKPSDHTAESCGDPFGL</sequence>
<protein>
    <submittedName>
        <fullName evidence="2">Uncharacterized protein</fullName>
    </submittedName>
</protein>
<dbReference type="AlphaFoldDB" id="A0A699X0D3"/>
<feature type="non-terminal residue" evidence="2">
    <location>
        <position position="1"/>
    </location>
</feature>
<feature type="region of interest" description="Disordered" evidence="1">
    <location>
        <begin position="1"/>
        <end position="58"/>
    </location>
</feature>
<evidence type="ECO:0000313" key="2">
    <source>
        <dbReference type="EMBL" id="GFD52919.1"/>
    </source>
</evidence>
<organism evidence="2">
    <name type="scientific">Tanacetum cinerariifolium</name>
    <name type="common">Dalmatian daisy</name>
    <name type="synonym">Chrysanthemum cinerariifolium</name>
    <dbReference type="NCBI Taxonomy" id="118510"/>
    <lineage>
        <taxon>Eukaryota</taxon>
        <taxon>Viridiplantae</taxon>
        <taxon>Streptophyta</taxon>
        <taxon>Embryophyta</taxon>
        <taxon>Tracheophyta</taxon>
        <taxon>Spermatophyta</taxon>
        <taxon>Magnoliopsida</taxon>
        <taxon>eudicotyledons</taxon>
        <taxon>Gunneridae</taxon>
        <taxon>Pentapetalae</taxon>
        <taxon>asterids</taxon>
        <taxon>campanulids</taxon>
        <taxon>Asterales</taxon>
        <taxon>Asteraceae</taxon>
        <taxon>Asteroideae</taxon>
        <taxon>Anthemideae</taxon>
        <taxon>Anthemidinae</taxon>
        <taxon>Tanacetum</taxon>
    </lineage>
</organism>
<evidence type="ECO:0000256" key="1">
    <source>
        <dbReference type="SAM" id="MobiDB-lite"/>
    </source>
</evidence>
<comment type="caution">
    <text evidence="2">The sequence shown here is derived from an EMBL/GenBank/DDBJ whole genome shotgun (WGS) entry which is preliminary data.</text>
</comment>
<reference evidence="2" key="1">
    <citation type="journal article" date="2019" name="Sci. Rep.">
        <title>Draft genome of Tanacetum cinerariifolium, the natural source of mosquito coil.</title>
        <authorList>
            <person name="Yamashiro T."/>
            <person name="Shiraishi A."/>
            <person name="Satake H."/>
            <person name="Nakayama K."/>
        </authorList>
    </citation>
    <scope>NUCLEOTIDE SEQUENCE</scope>
</reference>
<proteinExistence type="predicted"/>
<gene>
    <name evidence="2" type="ORF">Tci_924888</name>
</gene>
<feature type="compositionally biased region" description="Basic and acidic residues" evidence="1">
    <location>
        <begin position="37"/>
        <end position="49"/>
    </location>
</feature>
<dbReference type="EMBL" id="BKCJ011787930">
    <property type="protein sequence ID" value="GFD52919.1"/>
    <property type="molecule type" value="Genomic_DNA"/>
</dbReference>